<dbReference type="EMBL" id="CP066007">
    <property type="protein sequence ID" value="QQB45933.1"/>
    <property type="molecule type" value="Genomic_DNA"/>
</dbReference>
<evidence type="ECO:0000256" key="1">
    <source>
        <dbReference type="ARBA" id="ARBA00001933"/>
    </source>
</evidence>
<evidence type="ECO:0000313" key="10">
    <source>
        <dbReference type="EMBL" id="QQB45933.1"/>
    </source>
</evidence>
<dbReference type="InterPro" id="IPR016454">
    <property type="entry name" value="Cysteine_dSase"/>
</dbReference>
<dbReference type="Proteomes" id="UP000617681">
    <property type="component" value="Chromosome"/>
</dbReference>
<evidence type="ECO:0000259" key="9">
    <source>
        <dbReference type="Pfam" id="PF00266"/>
    </source>
</evidence>
<name>A0A7T4JUJ9_9CORY</name>
<dbReference type="PIRSF" id="PIRSF005572">
    <property type="entry name" value="NifS"/>
    <property type="match status" value="1"/>
</dbReference>
<keyword evidence="6" id="KW-0408">Iron</keyword>
<dbReference type="Gene3D" id="3.40.640.10">
    <property type="entry name" value="Type I PLP-dependent aspartate aminotransferase-like (Major domain)"/>
    <property type="match status" value="1"/>
</dbReference>
<comment type="similarity">
    <text evidence="2">Belongs to the class-V pyridoxal-phosphate-dependent aminotransferase family. NifS/IscS subfamily.</text>
</comment>
<keyword evidence="7" id="KW-0411">Iron-sulfur</keyword>
<evidence type="ECO:0000313" key="12">
    <source>
        <dbReference type="Proteomes" id="UP000596145"/>
    </source>
</evidence>
<evidence type="ECO:0000256" key="2">
    <source>
        <dbReference type="ARBA" id="ARBA00006490"/>
    </source>
</evidence>
<dbReference type="GeneID" id="92759830"/>
<dbReference type="InterPro" id="IPR015422">
    <property type="entry name" value="PyrdxlP-dep_Trfase_small"/>
</dbReference>
<dbReference type="InterPro" id="IPR000192">
    <property type="entry name" value="Aminotrans_V_dom"/>
</dbReference>
<keyword evidence="3" id="KW-0808">Transferase</keyword>
<dbReference type="GO" id="GO:0046872">
    <property type="term" value="F:metal ion binding"/>
    <property type="evidence" value="ECO:0007669"/>
    <property type="project" value="UniProtKB-KW"/>
</dbReference>
<feature type="domain" description="Aminotransferase class V" evidence="9">
    <location>
        <begin position="11"/>
        <end position="371"/>
    </location>
</feature>
<dbReference type="AlphaFoldDB" id="A0A7T4JUJ9"/>
<reference evidence="10 12" key="1">
    <citation type="submission" date="2020-12" db="EMBL/GenBank/DDBJ databases">
        <title>FDA dAtabase for Regulatory Grade micrObial Sequences (FDA-ARGOS): Supporting development and validation of Infectious Disease Dx tests.</title>
        <authorList>
            <person name="Sproer C."/>
            <person name="Gronow S."/>
            <person name="Severitt S."/>
            <person name="Schroder I."/>
            <person name="Tallon L."/>
            <person name="Sadzewicz L."/>
            <person name="Zhao X."/>
            <person name="Boylan J."/>
            <person name="Ott S."/>
            <person name="Bowen H."/>
            <person name="Vavikolanu K."/>
            <person name="Mehta A."/>
            <person name="Aluvathingal J."/>
            <person name="Nadendla S."/>
            <person name="Lowell S."/>
            <person name="Myers T."/>
            <person name="Yan Y."/>
            <person name="Sichtig H."/>
        </authorList>
    </citation>
    <scope>NUCLEOTIDE SEQUENCE [LARGE SCALE GENOMIC DNA]</scope>
    <source>
        <strain evidence="10 12">FDAARGOS_1053</strain>
        <strain evidence="11">FDAARGOS_1191</strain>
    </source>
</reference>
<proteinExistence type="inferred from homology"/>
<dbReference type="Gene3D" id="1.10.260.50">
    <property type="match status" value="1"/>
</dbReference>
<protein>
    <submittedName>
        <fullName evidence="10">Cysteine desulfurase</fullName>
    </submittedName>
</protein>
<evidence type="ECO:0000256" key="8">
    <source>
        <dbReference type="ARBA" id="ARBA00050776"/>
    </source>
</evidence>
<comment type="catalytic activity">
    <reaction evidence="8">
        <text>(sulfur carrier)-H + L-cysteine = (sulfur carrier)-SH + L-alanine</text>
        <dbReference type="Rhea" id="RHEA:43892"/>
        <dbReference type="Rhea" id="RHEA-COMP:14737"/>
        <dbReference type="Rhea" id="RHEA-COMP:14739"/>
        <dbReference type="ChEBI" id="CHEBI:29917"/>
        <dbReference type="ChEBI" id="CHEBI:35235"/>
        <dbReference type="ChEBI" id="CHEBI:57972"/>
        <dbReference type="ChEBI" id="CHEBI:64428"/>
        <dbReference type="EC" id="2.8.1.7"/>
    </reaction>
</comment>
<dbReference type="SUPFAM" id="SSF53383">
    <property type="entry name" value="PLP-dependent transferases"/>
    <property type="match status" value="1"/>
</dbReference>
<comment type="cofactor">
    <cofactor evidence="1">
        <name>pyridoxal 5'-phosphate</name>
        <dbReference type="ChEBI" id="CHEBI:597326"/>
    </cofactor>
</comment>
<evidence type="ECO:0000256" key="5">
    <source>
        <dbReference type="ARBA" id="ARBA00022898"/>
    </source>
</evidence>
<dbReference type="Gene3D" id="3.90.1150.10">
    <property type="entry name" value="Aspartate Aminotransferase, domain 1"/>
    <property type="match status" value="1"/>
</dbReference>
<evidence type="ECO:0000256" key="3">
    <source>
        <dbReference type="ARBA" id="ARBA00022679"/>
    </source>
</evidence>
<organism evidence="10 12">
    <name type="scientific">Corynebacterium glucuronolyticum</name>
    <dbReference type="NCBI Taxonomy" id="39791"/>
    <lineage>
        <taxon>Bacteria</taxon>
        <taxon>Bacillati</taxon>
        <taxon>Actinomycetota</taxon>
        <taxon>Actinomycetes</taxon>
        <taxon>Mycobacteriales</taxon>
        <taxon>Corynebacteriaceae</taxon>
        <taxon>Corynebacterium</taxon>
    </lineage>
</organism>
<dbReference type="PANTHER" id="PTHR11601:SF34">
    <property type="entry name" value="CYSTEINE DESULFURASE"/>
    <property type="match status" value="1"/>
</dbReference>
<dbReference type="GO" id="GO:0051536">
    <property type="term" value="F:iron-sulfur cluster binding"/>
    <property type="evidence" value="ECO:0007669"/>
    <property type="project" value="UniProtKB-KW"/>
</dbReference>
<dbReference type="Pfam" id="PF00266">
    <property type="entry name" value="Aminotran_5"/>
    <property type="match status" value="1"/>
</dbReference>
<dbReference type="RefSeq" id="WP_034989618.1">
    <property type="nucleotide sequence ID" value="NZ_CP066007.1"/>
</dbReference>
<evidence type="ECO:0000313" key="11">
    <source>
        <dbReference type="EMBL" id="QRP71553.1"/>
    </source>
</evidence>
<accession>A0A7T4JUJ9</accession>
<gene>
    <name evidence="10" type="ORF">I6I10_10755</name>
    <name evidence="11" type="ORF">I6J21_05365</name>
</gene>
<dbReference type="Proteomes" id="UP000596145">
    <property type="component" value="Chromosome"/>
</dbReference>
<dbReference type="InterPro" id="IPR015421">
    <property type="entry name" value="PyrdxlP-dep_Trfase_major"/>
</dbReference>
<dbReference type="GO" id="GO:0031071">
    <property type="term" value="F:cysteine desulfurase activity"/>
    <property type="evidence" value="ECO:0007669"/>
    <property type="project" value="UniProtKB-EC"/>
</dbReference>
<sequence length="388" mass="40841">MSTRTTRTTSHYFDHAATTPIRQSAVDAWGENSDVLNPGGSYASGRRAQAVLAEAREIIADALSCEPIEVIFTGSGTEADNLAVRGLLQNAVDREETLRIVTTPIEHPAVKETVSSLATRMPHVQVDYLPVTSSGHIEDLELLDLPATVAAVMWANNETGAIQPITKVAEKCQETETPLHVDAVQVVGHLPVDFSALGATTMAASAHKFGGPRGVGILLAKRSPVPSPVITGGGQQRGIRPGTPDAAGAMATAVALREAVTEMDGERARLESLTARLRDGLKESVDKLVVHTSEPNLPGHLFVSFPGAEADSLIMLFDSLGIEVAAGSACSSGVNRASHVLLAMGVEEKVARGAIRFTLGRTTSQEDVDFLLAHAADVVERARLAGMA</sequence>
<dbReference type="PANTHER" id="PTHR11601">
    <property type="entry name" value="CYSTEINE DESULFURYLASE FAMILY MEMBER"/>
    <property type="match status" value="1"/>
</dbReference>
<keyword evidence="5" id="KW-0663">Pyridoxal phosphate</keyword>
<dbReference type="EMBL" id="CP069534">
    <property type="protein sequence ID" value="QRP71553.1"/>
    <property type="molecule type" value="Genomic_DNA"/>
</dbReference>
<dbReference type="OrthoDB" id="9808002at2"/>
<evidence type="ECO:0000256" key="7">
    <source>
        <dbReference type="ARBA" id="ARBA00023014"/>
    </source>
</evidence>
<dbReference type="InterPro" id="IPR015424">
    <property type="entry name" value="PyrdxlP-dep_Trfase"/>
</dbReference>
<evidence type="ECO:0000256" key="4">
    <source>
        <dbReference type="ARBA" id="ARBA00022723"/>
    </source>
</evidence>
<evidence type="ECO:0000256" key="6">
    <source>
        <dbReference type="ARBA" id="ARBA00023004"/>
    </source>
</evidence>
<keyword evidence="4" id="KW-0479">Metal-binding</keyword>